<dbReference type="SMART" id="SM01403">
    <property type="entry name" value="Ribosomal_S10"/>
    <property type="match status" value="1"/>
</dbReference>
<keyword evidence="10" id="KW-1185">Reference proteome</keyword>
<dbReference type="STRING" id="1314785.A0A165BUH6"/>
<dbReference type="SUPFAM" id="SSF54999">
    <property type="entry name" value="Ribosomal protein S10"/>
    <property type="match status" value="1"/>
</dbReference>
<comment type="similarity">
    <text evidence="1">Belongs to the universal ribosomal protein uS10 family.</text>
</comment>
<dbReference type="GO" id="GO:0005840">
    <property type="term" value="C:ribosome"/>
    <property type="evidence" value="ECO:0007669"/>
    <property type="project" value="UniProtKB-KW"/>
</dbReference>
<dbReference type="PANTHER" id="PTHR11700">
    <property type="entry name" value="30S RIBOSOMAL PROTEIN S10 FAMILY MEMBER"/>
    <property type="match status" value="1"/>
</dbReference>
<feature type="domain" description="Small ribosomal subunit protein uS10" evidence="8">
    <location>
        <begin position="72"/>
        <end position="169"/>
    </location>
</feature>
<evidence type="ECO:0000256" key="7">
    <source>
        <dbReference type="ARBA" id="ARBA00065857"/>
    </source>
</evidence>
<organism evidence="9 10">
    <name type="scientific">Laetiporus sulphureus 93-53</name>
    <dbReference type="NCBI Taxonomy" id="1314785"/>
    <lineage>
        <taxon>Eukaryota</taxon>
        <taxon>Fungi</taxon>
        <taxon>Dikarya</taxon>
        <taxon>Basidiomycota</taxon>
        <taxon>Agaricomycotina</taxon>
        <taxon>Agaricomycetes</taxon>
        <taxon>Polyporales</taxon>
        <taxon>Laetiporus</taxon>
    </lineage>
</organism>
<evidence type="ECO:0000256" key="2">
    <source>
        <dbReference type="ARBA" id="ARBA00022980"/>
    </source>
</evidence>
<evidence type="ECO:0000259" key="8">
    <source>
        <dbReference type="SMART" id="SM01403"/>
    </source>
</evidence>
<evidence type="ECO:0000256" key="4">
    <source>
        <dbReference type="ARBA" id="ARBA00035261"/>
    </source>
</evidence>
<dbReference type="RefSeq" id="XP_040759416.1">
    <property type="nucleotide sequence ID" value="XM_040905926.1"/>
</dbReference>
<dbReference type="Gene3D" id="3.30.70.600">
    <property type="entry name" value="Ribosomal protein S10 domain"/>
    <property type="match status" value="1"/>
</dbReference>
<evidence type="ECO:0000313" key="10">
    <source>
        <dbReference type="Proteomes" id="UP000076871"/>
    </source>
</evidence>
<evidence type="ECO:0000313" key="9">
    <source>
        <dbReference type="EMBL" id="KZT01676.1"/>
    </source>
</evidence>
<dbReference type="HAMAP" id="MF_00508">
    <property type="entry name" value="Ribosomal_uS10"/>
    <property type="match status" value="1"/>
</dbReference>
<dbReference type="EMBL" id="KV427661">
    <property type="protein sequence ID" value="KZT01676.1"/>
    <property type="molecule type" value="Genomic_DNA"/>
</dbReference>
<proteinExistence type="inferred from homology"/>
<keyword evidence="3" id="KW-0687">Ribonucleoprotein</keyword>
<comment type="subunit">
    <text evidence="7">Part of the mitochondrial small ribosomal subunit.</text>
</comment>
<evidence type="ECO:0000256" key="6">
    <source>
        <dbReference type="ARBA" id="ARBA00057689"/>
    </source>
</evidence>
<dbReference type="OrthoDB" id="366214at2759"/>
<dbReference type="GO" id="GO:0003735">
    <property type="term" value="F:structural constituent of ribosome"/>
    <property type="evidence" value="ECO:0007669"/>
    <property type="project" value="InterPro"/>
</dbReference>
<evidence type="ECO:0000256" key="5">
    <source>
        <dbReference type="ARBA" id="ARBA00042916"/>
    </source>
</evidence>
<dbReference type="FunFam" id="3.30.70.600:FF:000003">
    <property type="entry name" value="30S ribosomal protein S10"/>
    <property type="match status" value="1"/>
</dbReference>
<reference evidence="9 10" key="1">
    <citation type="journal article" date="2016" name="Mol. Biol. Evol.">
        <title>Comparative Genomics of Early-Diverging Mushroom-Forming Fungi Provides Insights into the Origins of Lignocellulose Decay Capabilities.</title>
        <authorList>
            <person name="Nagy L.G."/>
            <person name="Riley R."/>
            <person name="Tritt A."/>
            <person name="Adam C."/>
            <person name="Daum C."/>
            <person name="Floudas D."/>
            <person name="Sun H."/>
            <person name="Yadav J.S."/>
            <person name="Pangilinan J."/>
            <person name="Larsson K.H."/>
            <person name="Matsuura K."/>
            <person name="Barry K."/>
            <person name="Labutti K."/>
            <person name="Kuo R."/>
            <person name="Ohm R.A."/>
            <person name="Bhattacharya S.S."/>
            <person name="Shirouzu T."/>
            <person name="Yoshinaga Y."/>
            <person name="Martin F.M."/>
            <person name="Grigoriev I.V."/>
            <person name="Hibbett D.S."/>
        </authorList>
    </citation>
    <scope>NUCLEOTIDE SEQUENCE [LARGE SCALE GENOMIC DNA]</scope>
    <source>
        <strain evidence="9 10">93-53</strain>
    </source>
</reference>
<dbReference type="InterPro" id="IPR027486">
    <property type="entry name" value="Ribosomal_uS10_dom"/>
</dbReference>
<dbReference type="Pfam" id="PF00338">
    <property type="entry name" value="Ribosomal_S10"/>
    <property type="match status" value="1"/>
</dbReference>
<dbReference type="GO" id="GO:1990904">
    <property type="term" value="C:ribonucleoprotein complex"/>
    <property type="evidence" value="ECO:0007669"/>
    <property type="project" value="UniProtKB-KW"/>
</dbReference>
<protein>
    <recommendedName>
        <fullName evidence="4">Small ribosomal subunit protein uS10m</fullName>
    </recommendedName>
    <alternativeName>
        <fullName evidence="5">37S ribosomal protein S10, mitochondrial</fullName>
    </alternativeName>
</protein>
<keyword evidence="2 9" id="KW-0689">Ribosomal protein</keyword>
<name>A0A165BUH6_9APHY</name>
<dbReference type="PRINTS" id="PR00971">
    <property type="entry name" value="RIBOSOMALS10"/>
</dbReference>
<dbReference type="Proteomes" id="UP000076871">
    <property type="component" value="Unassembled WGS sequence"/>
</dbReference>
<dbReference type="InParanoid" id="A0A165BUH6"/>
<comment type="function">
    <text evidence="6">Involved in mitochondrial genome encoded proteins translation. Involved in the binding of tRNA to the ribosomes.</text>
</comment>
<dbReference type="AlphaFoldDB" id="A0A165BUH6"/>
<gene>
    <name evidence="9" type="ORF">LAESUDRAFT_686327</name>
</gene>
<evidence type="ECO:0000256" key="1">
    <source>
        <dbReference type="ARBA" id="ARBA00007102"/>
    </source>
</evidence>
<dbReference type="InterPro" id="IPR036838">
    <property type="entry name" value="Ribosomal_uS10_dom_sf"/>
</dbReference>
<evidence type="ECO:0000256" key="3">
    <source>
        <dbReference type="ARBA" id="ARBA00023274"/>
    </source>
</evidence>
<dbReference type="GO" id="GO:0006412">
    <property type="term" value="P:translation"/>
    <property type="evidence" value="ECO:0007669"/>
    <property type="project" value="InterPro"/>
</dbReference>
<dbReference type="GeneID" id="63822955"/>
<dbReference type="InterPro" id="IPR001848">
    <property type="entry name" value="Ribosomal_uS10"/>
</dbReference>
<accession>A0A165BUH6</accession>
<sequence>MHMLTLARSCRNTWAVARQCVRANSTAAPSTTTAFAPVTHDQERLWASTIVHGRSMLEPYCHPKTHGIPVALVHFRSYYPELLKLFTHFTGHAAASLGIPVSRTVHLPTQRSLWTVPKGPFVHKKSQENFERKVHKRVIKAWDADQEVVDHWIKYLEEHALAGVGIRVVRWHRAPVGIGETTLHSVMGQMRLPVTSVEQVQALGEEILRRELSAAEDAVAEAVKVESSPQNS</sequence>